<feature type="compositionally biased region" description="Low complexity" evidence="1">
    <location>
        <begin position="40"/>
        <end position="50"/>
    </location>
</feature>
<dbReference type="InterPro" id="IPR036366">
    <property type="entry name" value="PGBDSf"/>
</dbReference>
<evidence type="ECO:0000259" key="2">
    <source>
        <dbReference type="Pfam" id="PF01471"/>
    </source>
</evidence>
<keyword evidence="4" id="KW-1185">Reference proteome</keyword>
<dbReference type="InterPro" id="IPR036365">
    <property type="entry name" value="PGBD-like_sf"/>
</dbReference>
<dbReference type="SUPFAM" id="SSF47090">
    <property type="entry name" value="PGBD-like"/>
    <property type="match status" value="1"/>
</dbReference>
<dbReference type="Proteomes" id="UP000807371">
    <property type="component" value="Unassembled WGS sequence"/>
</dbReference>
<accession>A0ABS0NQG2</accession>
<dbReference type="InterPro" id="IPR002477">
    <property type="entry name" value="Peptidoglycan-bd-like"/>
</dbReference>
<feature type="region of interest" description="Disordered" evidence="1">
    <location>
        <begin position="31"/>
        <end position="250"/>
    </location>
</feature>
<evidence type="ECO:0000313" key="3">
    <source>
        <dbReference type="EMBL" id="MBH5337435.1"/>
    </source>
</evidence>
<name>A0ABS0NQG2_9ACTN</name>
<dbReference type="Gene3D" id="1.10.101.10">
    <property type="entry name" value="PGBD-like superfamily/PGBD"/>
    <property type="match status" value="1"/>
</dbReference>
<dbReference type="Pfam" id="PF01471">
    <property type="entry name" value="PG_binding_1"/>
    <property type="match status" value="1"/>
</dbReference>
<feature type="compositionally biased region" description="Basic residues" evidence="1">
    <location>
        <begin position="51"/>
        <end position="86"/>
    </location>
</feature>
<organism evidence="3 4">
    <name type="scientific">Streptomyces pactum</name>
    <dbReference type="NCBI Taxonomy" id="68249"/>
    <lineage>
        <taxon>Bacteria</taxon>
        <taxon>Bacillati</taxon>
        <taxon>Actinomycetota</taxon>
        <taxon>Actinomycetes</taxon>
        <taxon>Kitasatosporales</taxon>
        <taxon>Streptomycetaceae</taxon>
        <taxon>Streptomyces</taxon>
    </lineage>
</organism>
<protein>
    <submittedName>
        <fullName evidence="3">Peptidoglycan-binding protein</fullName>
    </submittedName>
</protein>
<dbReference type="Gene3D" id="2.40.420.20">
    <property type="match status" value="1"/>
</dbReference>
<feature type="compositionally biased region" description="Basic and acidic residues" evidence="1">
    <location>
        <begin position="233"/>
        <end position="246"/>
    </location>
</feature>
<evidence type="ECO:0000313" key="4">
    <source>
        <dbReference type="Proteomes" id="UP000807371"/>
    </source>
</evidence>
<reference evidence="3 4" key="1">
    <citation type="submission" date="2020-09" db="EMBL/GenBank/DDBJ databases">
        <title>Biosynthesis of the nuclear factor of activated T cells inhibitor NFAT-133 and its congeners in Streptomyces pactum.</title>
        <authorList>
            <person name="Zhou W."/>
            <person name="Posri P."/>
            <person name="Abugrain M.E."/>
            <person name="Weisberg A.J."/>
            <person name="Chang J.H."/>
            <person name="Mahmud T."/>
        </authorList>
    </citation>
    <scope>NUCLEOTIDE SEQUENCE [LARGE SCALE GENOMIC DNA]</scope>
    <source>
        <strain evidence="3 4">ATCC 27456</strain>
    </source>
</reference>
<sequence>MWIFRRAAGRIVTCSSWSGGTAIIWPRDGDAHDHCDASSPHPQAAGAAGRRAPRRTPARPHRRLQRRFRRRDRGGGRRRVRHRRLPWGRQERRGGRQRRRHGRPERLLRRAADVRPVHAEGGPEGLARPQAQRLRRLDEDRRHPAGGGGTGRPAAAPEGDDRVQGAAPAGHAAGTSQGPAEGVRVTAGARPVHARQRRLQVHQPRHGGRERHPRRRPQPRRPAAGRAVARLPAGRDRLRGPADRRGGGHAVKRRTALVTLTAVTAAAAATAAALVLDDGGRDPGGTAREGLPPATTAIERMDLVRSTTVDGHVDHAGRRTVKTAVEGTVTRAAREGGTVGMGGVLYELDARPVVLLYGSTPMFRPLKPGALGPDVLQLERNLRDLGHGSGLVIDHRYDAATKAAVKSWQRALGVLGPTGELGRGDVVFQPGPVRVVAADAALADQVAPGAPVLTVASPTPVVRVELQAEDRALGRKGTRAEITLPAGRTVGGKVTGTVRPVPGAGGEAAGAADPNGGLTVEIALDDGADAVRGDDQGTASVRFVSERRENVLTVPVEAVVALREGGYGLETVRGDRTRTVRVETGMTADGRIEVTGDGLTEGMKVGVAKP</sequence>
<feature type="domain" description="Peptidoglycan binding-like" evidence="2">
    <location>
        <begin position="372"/>
        <end position="423"/>
    </location>
</feature>
<feature type="compositionally biased region" description="Low complexity" evidence="1">
    <location>
        <begin position="221"/>
        <end position="232"/>
    </location>
</feature>
<dbReference type="EMBL" id="JACYXC010000001">
    <property type="protein sequence ID" value="MBH5337435.1"/>
    <property type="molecule type" value="Genomic_DNA"/>
</dbReference>
<gene>
    <name evidence="3" type="ORF">IHE55_22795</name>
</gene>
<proteinExistence type="predicted"/>
<feature type="compositionally biased region" description="Basic residues" evidence="1">
    <location>
        <begin position="192"/>
        <end position="219"/>
    </location>
</feature>
<comment type="caution">
    <text evidence="3">The sequence shown here is derived from an EMBL/GenBank/DDBJ whole genome shotgun (WGS) entry which is preliminary data.</text>
</comment>
<evidence type="ECO:0000256" key="1">
    <source>
        <dbReference type="SAM" id="MobiDB-lite"/>
    </source>
</evidence>
<feature type="compositionally biased region" description="Basic and acidic residues" evidence="1">
    <location>
        <begin position="104"/>
        <end position="118"/>
    </location>
</feature>